<evidence type="ECO:0000256" key="1">
    <source>
        <dbReference type="SAM" id="MobiDB-lite"/>
    </source>
</evidence>
<dbReference type="EMBL" id="GBYX01476424">
    <property type="protein sequence ID" value="JAO05253.1"/>
    <property type="molecule type" value="Transcribed_RNA"/>
</dbReference>
<gene>
    <name evidence="2" type="primary">PPUP9135</name>
</gene>
<feature type="compositionally biased region" description="Polar residues" evidence="1">
    <location>
        <begin position="19"/>
        <end position="35"/>
    </location>
</feature>
<dbReference type="AlphaFoldDB" id="A0A0S7EL72"/>
<accession>A0A0S7EL72</accession>
<sequence length="107" mass="11572">PNAATQGSHDHQHGCTSGFLANQHSPGTMNPTRPFQNGRLPTDWGSSSSSALSEKVNGTGTRIYVSWNRTEEPAPSRPPPAVMSYCSGCCRLEQDLSRWICGRAVQV</sequence>
<feature type="region of interest" description="Disordered" evidence="1">
    <location>
        <begin position="1"/>
        <end position="55"/>
    </location>
</feature>
<protein>
    <submittedName>
        <fullName evidence="2">PPUP9135</fullName>
    </submittedName>
</protein>
<feature type="non-terminal residue" evidence="2">
    <location>
        <position position="1"/>
    </location>
</feature>
<name>A0A0S7EL72_9TELE</name>
<organism evidence="2">
    <name type="scientific">Poeciliopsis prolifica</name>
    <name type="common">blackstripe livebearer</name>
    <dbReference type="NCBI Taxonomy" id="188132"/>
    <lineage>
        <taxon>Eukaryota</taxon>
        <taxon>Metazoa</taxon>
        <taxon>Chordata</taxon>
        <taxon>Craniata</taxon>
        <taxon>Vertebrata</taxon>
        <taxon>Euteleostomi</taxon>
        <taxon>Actinopterygii</taxon>
        <taxon>Neopterygii</taxon>
        <taxon>Teleostei</taxon>
        <taxon>Neoteleostei</taxon>
        <taxon>Acanthomorphata</taxon>
        <taxon>Ovalentaria</taxon>
        <taxon>Atherinomorphae</taxon>
        <taxon>Cyprinodontiformes</taxon>
        <taxon>Poeciliidae</taxon>
        <taxon>Poeciliinae</taxon>
        <taxon>Poeciliopsis</taxon>
    </lineage>
</organism>
<proteinExistence type="predicted"/>
<evidence type="ECO:0000313" key="2">
    <source>
        <dbReference type="EMBL" id="JAO05253.1"/>
    </source>
</evidence>
<reference evidence="2" key="1">
    <citation type="submission" date="2014-12" db="EMBL/GenBank/DDBJ databases">
        <title>Parallel Evolution in Life History Adaptation Evident in the Tissue-Specific Poeciliopsis prolifica transcriptome.</title>
        <authorList>
            <person name="Jue N.K."/>
            <person name="Foley R.J."/>
            <person name="Obergfell C."/>
            <person name="Reznick D.N."/>
            <person name="O'Neill R.J."/>
            <person name="O'Neill M.J."/>
        </authorList>
    </citation>
    <scope>NUCLEOTIDE SEQUENCE</scope>
</reference>
<feature type="compositionally biased region" description="Polar residues" evidence="1">
    <location>
        <begin position="44"/>
        <end position="55"/>
    </location>
</feature>